<reference evidence="3" key="1">
    <citation type="submission" date="2016-11" db="UniProtKB">
        <authorList>
            <consortium name="WormBaseParasite"/>
        </authorList>
    </citation>
    <scope>IDENTIFICATION</scope>
</reference>
<dbReference type="AlphaFoldDB" id="A0A1I7ZNI2"/>
<proteinExistence type="predicted"/>
<dbReference type="SUPFAM" id="SSF52087">
    <property type="entry name" value="CRAL/TRIO domain"/>
    <property type="match status" value="1"/>
</dbReference>
<dbReference type="SMART" id="SM00516">
    <property type="entry name" value="SEC14"/>
    <property type="match status" value="1"/>
</dbReference>
<dbReference type="Gene3D" id="2.60.120.680">
    <property type="entry name" value="GOLD domain"/>
    <property type="match status" value="1"/>
</dbReference>
<dbReference type="PROSITE" id="PS50191">
    <property type="entry name" value="CRAL_TRIO"/>
    <property type="match status" value="1"/>
</dbReference>
<dbReference type="Proteomes" id="UP000095287">
    <property type="component" value="Unplaced"/>
</dbReference>
<sequence>MIETFSKEDREAVEFLRKQASHLLSRKYDTDYNLLRWAQGYNHNHEEALEHLVRHLKFRRYYDLDNIQDRKSDAILEKYFPLGLVGPTGKDNKLLVIECAGRIDLQGILLSVQLNTFLTQRLRFQERMLSEINRMECDNGSQSSVTYILDLEGLKFDSKLLSVVTGPYRILWASVYSNYPEWIDEMLIVNAPNFMAILWKAVAPLLPERTRNKVKIFTGSSDWKTEVLKRCTPDNVPVHWGGTKVDKNGDPKCHEILNIPNDLIPKTLYWVPTPEAPKIAELTKVVIPSGGNHVVRFRVPFSDGSISIAINRFAERTYSMAVYHSDDDGAINWDLTQMNDWAPDFDYPGMPTVDRVIAPIPGGGIVKVKFGNEQSWFRSLQVYYKISFVDANDQPVPYECIVPTAA</sequence>
<dbReference type="InterPro" id="IPR036273">
    <property type="entry name" value="CRAL/TRIO_N_dom_sf"/>
</dbReference>
<feature type="domain" description="CRAL-TRIO" evidence="1">
    <location>
        <begin position="72"/>
        <end position="248"/>
    </location>
</feature>
<name>A0A1I7ZNI2_9BILA</name>
<organism evidence="2 3">
    <name type="scientific">Steinernema glaseri</name>
    <dbReference type="NCBI Taxonomy" id="37863"/>
    <lineage>
        <taxon>Eukaryota</taxon>
        <taxon>Metazoa</taxon>
        <taxon>Ecdysozoa</taxon>
        <taxon>Nematoda</taxon>
        <taxon>Chromadorea</taxon>
        <taxon>Rhabditida</taxon>
        <taxon>Tylenchina</taxon>
        <taxon>Panagrolaimomorpha</taxon>
        <taxon>Strongyloidoidea</taxon>
        <taxon>Steinernematidae</taxon>
        <taxon>Steinernema</taxon>
    </lineage>
</organism>
<keyword evidence="2" id="KW-1185">Reference proteome</keyword>
<evidence type="ECO:0000313" key="2">
    <source>
        <dbReference type="Proteomes" id="UP000095287"/>
    </source>
</evidence>
<dbReference type="SUPFAM" id="SSF46938">
    <property type="entry name" value="CRAL/TRIO N-terminal domain"/>
    <property type="match status" value="1"/>
</dbReference>
<dbReference type="PANTHER" id="PTHR47159:SF4">
    <property type="entry name" value="CRAL-TRIO DOMAIN-CONTAINING PROTEIN"/>
    <property type="match status" value="1"/>
</dbReference>
<protein>
    <submittedName>
        <fullName evidence="3">CRAL-TRIO domain-containing protein</fullName>
    </submittedName>
</protein>
<evidence type="ECO:0000259" key="1">
    <source>
        <dbReference type="PROSITE" id="PS50191"/>
    </source>
</evidence>
<dbReference type="Pfam" id="PF25883">
    <property type="entry name" value="F28H7_8_C"/>
    <property type="match status" value="1"/>
</dbReference>
<dbReference type="InterPro" id="IPR053302">
    <property type="entry name" value="CRAL-TRIO_domain"/>
</dbReference>
<evidence type="ECO:0000313" key="3">
    <source>
        <dbReference type="WBParaSite" id="L893_g28197.t1"/>
    </source>
</evidence>
<dbReference type="Gene3D" id="3.40.525.10">
    <property type="entry name" value="CRAL-TRIO lipid binding domain"/>
    <property type="match status" value="1"/>
</dbReference>
<dbReference type="Pfam" id="PF00650">
    <property type="entry name" value="CRAL_TRIO"/>
    <property type="match status" value="1"/>
</dbReference>
<dbReference type="InterPro" id="IPR058960">
    <property type="entry name" value="Ctg-1-like_C"/>
</dbReference>
<dbReference type="InterPro" id="IPR036865">
    <property type="entry name" value="CRAL-TRIO_dom_sf"/>
</dbReference>
<dbReference type="WBParaSite" id="L893_g28197.t1">
    <property type="protein sequence ID" value="L893_g28197.t1"/>
    <property type="gene ID" value="L893_g28197"/>
</dbReference>
<accession>A0A1I7ZNI2</accession>
<dbReference type="PANTHER" id="PTHR47159">
    <property type="entry name" value="PROTEIN CBG07705-RELATED"/>
    <property type="match status" value="1"/>
</dbReference>
<dbReference type="InterPro" id="IPR001251">
    <property type="entry name" value="CRAL-TRIO_dom"/>
</dbReference>
<dbReference type="CDD" id="cd00170">
    <property type="entry name" value="SEC14"/>
    <property type="match status" value="1"/>
</dbReference>